<keyword evidence="3" id="KW-1185">Reference proteome</keyword>
<evidence type="ECO:0000256" key="1">
    <source>
        <dbReference type="SAM" id="Phobius"/>
    </source>
</evidence>
<keyword evidence="1" id="KW-1133">Transmembrane helix</keyword>
<dbReference type="Proteomes" id="UP001623592">
    <property type="component" value="Unassembled WGS sequence"/>
</dbReference>
<comment type="caution">
    <text evidence="2">The sequence shown here is derived from an EMBL/GenBank/DDBJ whole genome shotgun (WGS) entry which is preliminary data.</text>
</comment>
<accession>A0ABW8TN55</accession>
<dbReference type="Pfam" id="PF11188">
    <property type="entry name" value="DUF2975"/>
    <property type="match status" value="1"/>
</dbReference>
<dbReference type="RefSeq" id="WP_406789090.1">
    <property type="nucleotide sequence ID" value="NZ_JBJIAA010000017.1"/>
</dbReference>
<keyword evidence="1" id="KW-0812">Transmembrane</keyword>
<organism evidence="2 3">
    <name type="scientific">Clostridium neuense</name>
    <dbReference type="NCBI Taxonomy" id="1728934"/>
    <lineage>
        <taxon>Bacteria</taxon>
        <taxon>Bacillati</taxon>
        <taxon>Bacillota</taxon>
        <taxon>Clostridia</taxon>
        <taxon>Eubacteriales</taxon>
        <taxon>Clostridiaceae</taxon>
        <taxon>Clostridium</taxon>
    </lineage>
</organism>
<feature type="transmembrane region" description="Helical" evidence="1">
    <location>
        <begin position="14"/>
        <end position="36"/>
    </location>
</feature>
<proteinExistence type="predicted"/>
<evidence type="ECO:0000313" key="2">
    <source>
        <dbReference type="EMBL" id="MFL0252434.1"/>
    </source>
</evidence>
<protein>
    <submittedName>
        <fullName evidence="2">DUF2975 domain-containing protein</fullName>
    </submittedName>
</protein>
<dbReference type="EMBL" id="JBJIAA010000017">
    <property type="protein sequence ID" value="MFL0252434.1"/>
    <property type="molecule type" value="Genomic_DNA"/>
</dbReference>
<sequence>MDNKLTTSKMLKKCLSLVIVCTIPILILFLISIFIKKPLGNAIIYASIVILAAGIFLFQLYELRCIICTVIDKSPFIEKNIKRFKNIGNCTFLLGIFNILNNQHPKHFLIIIDLGFFSIDNSIFIYIILGCLSLILAEIFKAALKIKNENDLTI</sequence>
<reference evidence="2 3" key="1">
    <citation type="submission" date="2024-11" db="EMBL/GenBank/DDBJ databases">
        <authorList>
            <person name="Heng Y.C."/>
            <person name="Lim A.C.H."/>
            <person name="Lee J.K.Y."/>
            <person name="Kittelmann S."/>
        </authorList>
    </citation>
    <scope>NUCLEOTIDE SEQUENCE [LARGE SCALE GENOMIC DNA]</scope>
    <source>
        <strain evidence="2 3">WILCCON 0114</strain>
    </source>
</reference>
<keyword evidence="1" id="KW-0472">Membrane</keyword>
<feature type="transmembrane region" description="Helical" evidence="1">
    <location>
        <begin position="123"/>
        <end position="144"/>
    </location>
</feature>
<evidence type="ECO:0000313" key="3">
    <source>
        <dbReference type="Proteomes" id="UP001623592"/>
    </source>
</evidence>
<name>A0ABW8TN55_9CLOT</name>
<dbReference type="InterPro" id="IPR021354">
    <property type="entry name" value="DUF2975"/>
</dbReference>
<gene>
    <name evidence="2" type="ORF">ACJDT4_18650</name>
</gene>
<feature type="transmembrane region" description="Helical" evidence="1">
    <location>
        <begin position="84"/>
        <end position="103"/>
    </location>
</feature>
<feature type="transmembrane region" description="Helical" evidence="1">
    <location>
        <begin position="42"/>
        <end position="63"/>
    </location>
</feature>